<accession>A0A0L8V2F1</accession>
<organism evidence="1 2">
    <name type="scientific">Sunxiuqinia dokdonensis</name>
    <dbReference type="NCBI Taxonomy" id="1409788"/>
    <lineage>
        <taxon>Bacteria</taxon>
        <taxon>Pseudomonadati</taxon>
        <taxon>Bacteroidota</taxon>
        <taxon>Bacteroidia</taxon>
        <taxon>Marinilabiliales</taxon>
        <taxon>Prolixibacteraceae</taxon>
        <taxon>Sunxiuqinia</taxon>
    </lineage>
</organism>
<dbReference type="AlphaFoldDB" id="A0A0L8V2F1"/>
<dbReference type="EMBL" id="LGIA01000222">
    <property type="protein sequence ID" value="KOH42584.1"/>
    <property type="molecule type" value="Genomic_DNA"/>
</dbReference>
<comment type="caution">
    <text evidence="1">The sequence shown here is derived from an EMBL/GenBank/DDBJ whole genome shotgun (WGS) entry which is preliminary data.</text>
</comment>
<proteinExistence type="predicted"/>
<evidence type="ECO:0000313" key="2">
    <source>
        <dbReference type="Proteomes" id="UP000036958"/>
    </source>
</evidence>
<keyword evidence="2" id="KW-1185">Reference proteome</keyword>
<gene>
    <name evidence="1" type="ORF">NC99_45920</name>
</gene>
<protein>
    <submittedName>
        <fullName evidence="1">Uncharacterized protein</fullName>
    </submittedName>
</protein>
<name>A0A0L8V2F1_9BACT</name>
<evidence type="ECO:0000313" key="1">
    <source>
        <dbReference type="EMBL" id="KOH42584.1"/>
    </source>
</evidence>
<dbReference type="STRING" id="1409788.NC99_45920"/>
<dbReference type="Proteomes" id="UP000036958">
    <property type="component" value="Unassembled WGS sequence"/>
</dbReference>
<sequence>MCVSETNDDHFFPFSFYLEINALKFAFFRTNQIRHRQKLIIANLRDFAN</sequence>
<reference evidence="2" key="1">
    <citation type="submission" date="2015-07" db="EMBL/GenBank/DDBJ databases">
        <title>Genome sequencing of Sunxiuqinia dokdonensis strain SK.</title>
        <authorList>
            <person name="Ahn S."/>
            <person name="Kim B.-C."/>
        </authorList>
    </citation>
    <scope>NUCLEOTIDE SEQUENCE [LARGE SCALE GENOMIC DNA]</scope>
    <source>
        <strain evidence="2">SK</strain>
    </source>
</reference>